<keyword evidence="4" id="KW-0479">Metal-binding</keyword>
<dbReference type="FunFam" id="3.30.160.60:FF:000358">
    <property type="entry name" value="zinc finger protein 24"/>
    <property type="match status" value="1"/>
</dbReference>
<keyword evidence="10" id="KW-0804">Transcription</keyword>
<dbReference type="InterPro" id="IPR013087">
    <property type="entry name" value="Znf_C2H2_type"/>
</dbReference>
<dbReference type="GO" id="GO:0003700">
    <property type="term" value="F:DNA-binding transcription factor activity"/>
    <property type="evidence" value="ECO:0007669"/>
    <property type="project" value="TreeGrafter"/>
</dbReference>
<organism evidence="14 15">
    <name type="scientific">Xenopus laevis</name>
    <name type="common">African clawed frog</name>
    <dbReference type="NCBI Taxonomy" id="8355"/>
    <lineage>
        <taxon>Eukaryota</taxon>
        <taxon>Metazoa</taxon>
        <taxon>Chordata</taxon>
        <taxon>Craniata</taxon>
        <taxon>Vertebrata</taxon>
        <taxon>Euteleostomi</taxon>
        <taxon>Amphibia</taxon>
        <taxon>Batrachia</taxon>
        <taxon>Anura</taxon>
        <taxon>Pipoidea</taxon>
        <taxon>Pipidae</taxon>
        <taxon>Xenopodinae</taxon>
        <taxon>Xenopus</taxon>
        <taxon>Xenopus</taxon>
    </lineage>
</organism>
<dbReference type="Gene3D" id="3.30.160.60">
    <property type="entry name" value="Classic Zinc Finger"/>
    <property type="match status" value="6"/>
</dbReference>
<dbReference type="PANTHER" id="PTHR24390:SF240">
    <property type="entry name" value="ZINC FINGER PROTEIN 772"/>
    <property type="match status" value="1"/>
</dbReference>
<comment type="subcellular location">
    <subcellularLocation>
        <location evidence="2">Nucleus</location>
    </subcellularLocation>
</comment>
<feature type="domain" description="C2H2-type" evidence="13">
    <location>
        <begin position="338"/>
        <end position="365"/>
    </location>
</feature>
<proteinExistence type="inferred from homology"/>
<reference evidence="15" key="1">
    <citation type="journal article" date="2016" name="Nature">
        <title>Genome evolution in the allotetraploid frog Xenopus laevis.</title>
        <authorList>
            <person name="Session A.M."/>
            <person name="Uno Y."/>
            <person name="Kwon T."/>
            <person name="Chapman J.A."/>
            <person name="Toyoda A."/>
            <person name="Takahashi S."/>
            <person name="Fukui A."/>
            <person name="Hikosaka A."/>
            <person name="Suzuki A."/>
            <person name="Kondo M."/>
            <person name="van Heeringen S.J."/>
            <person name="Quigley I."/>
            <person name="Heinz S."/>
            <person name="Ogino H."/>
            <person name="Ochi H."/>
            <person name="Hellsten U."/>
            <person name="Lyons J.B."/>
            <person name="Simakov O."/>
            <person name="Putnam N."/>
            <person name="Stites J."/>
            <person name="Kuroki Y."/>
            <person name="Tanaka T."/>
            <person name="Michiue T."/>
            <person name="Watanabe M."/>
            <person name="Bogdanovic O."/>
            <person name="Lister R."/>
            <person name="Georgiou G."/>
            <person name="Paranjpe S.S."/>
            <person name="van Kruijsbergen I."/>
            <person name="Shu S."/>
            <person name="Carlson J."/>
            <person name="Kinoshita T."/>
            <person name="Ohta Y."/>
            <person name="Mawaribuchi S."/>
            <person name="Jenkins J."/>
            <person name="Grimwood J."/>
            <person name="Schmutz J."/>
            <person name="Mitros T."/>
            <person name="Mozaffari S.V."/>
            <person name="Suzuki Y."/>
            <person name="Haramoto Y."/>
            <person name="Yamamoto T.S."/>
            <person name="Takagi C."/>
            <person name="Heald R."/>
            <person name="Miller K."/>
            <person name="Haudenschild C."/>
            <person name="Kitzman J."/>
            <person name="Nakayama T."/>
            <person name="Izutsu Y."/>
            <person name="Robert J."/>
            <person name="Fortriede J."/>
            <person name="Burns K."/>
            <person name="Lotay V."/>
            <person name="Karimi K."/>
            <person name="Yasuoka Y."/>
            <person name="Dichmann D.S."/>
            <person name="Flajnik M.F."/>
            <person name="Houston D.W."/>
            <person name="Shendure J."/>
            <person name="DuPasquier L."/>
            <person name="Vize P.D."/>
            <person name="Zorn A.M."/>
            <person name="Ito M."/>
            <person name="Marcotte E.M."/>
            <person name="Wallingford J.B."/>
            <person name="Ito Y."/>
            <person name="Asashima M."/>
            <person name="Ueno N."/>
            <person name="Matsuda Y."/>
            <person name="Veenstra G.J."/>
            <person name="Fujiyama A."/>
            <person name="Harland R.M."/>
            <person name="Taira M."/>
            <person name="Rokhsar D.S."/>
        </authorList>
    </citation>
    <scope>NUCLEOTIDE SEQUENCE [LARGE SCALE GENOMIC DNA]</scope>
    <source>
        <strain evidence="15">J</strain>
    </source>
</reference>
<keyword evidence="5" id="KW-0677">Repeat</keyword>
<comment type="function">
    <text evidence="1">May be involved in transcriptional regulation.</text>
</comment>
<evidence type="ECO:0000256" key="4">
    <source>
        <dbReference type="ARBA" id="ARBA00022723"/>
    </source>
</evidence>
<accession>A0A974HZT7</accession>
<feature type="domain" description="C2H2-type" evidence="13">
    <location>
        <begin position="284"/>
        <end position="311"/>
    </location>
</feature>
<dbReference type="FunFam" id="3.30.160.60:FF:002061">
    <property type="entry name" value="Uncharacterized protein"/>
    <property type="match status" value="1"/>
</dbReference>
<feature type="domain" description="C2H2-type" evidence="13">
    <location>
        <begin position="366"/>
        <end position="393"/>
    </location>
</feature>
<dbReference type="Pfam" id="PF00096">
    <property type="entry name" value="zf-C2H2"/>
    <property type="match status" value="6"/>
</dbReference>
<evidence type="ECO:0000256" key="10">
    <source>
        <dbReference type="ARBA" id="ARBA00023163"/>
    </source>
</evidence>
<dbReference type="AlphaFoldDB" id="A0A974HZT7"/>
<feature type="domain" description="C2H2-type" evidence="13">
    <location>
        <begin position="256"/>
        <end position="283"/>
    </location>
</feature>
<evidence type="ECO:0000256" key="11">
    <source>
        <dbReference type="ARBA" id="ARBA00023242"/>
    </source>
</evidence>
<evidence type="ECO:0000256" key="8">
    <source>
        <dbReference type="ARBA" id="ARBA00023015"/>
    </source>
</evidence>
<dbReference type="PROSITE" id="PS50157">
    <property type="entry name" value="ZINC_FINGER_C2H2_2"/>
    <property type="match status" value="7"/>
</dbReference>
<comment type="similarity">
    <text evidence="3">Belongs to the krueppel C2H2-type zinc-finger protein family.</text>
</comment>
<dbReference type="OMA" id="HIRHERI"/>
<feature type="domain" description="C2H2-type" evidence="13">
    <location>
        <begin position="230"/>
        <end position="257"/>
    </location>
</feature>
<evidence type="ECO:0000256" key="1">
    <source>
        <dbReference type="ARBA" id="ARBA00003767"/>
    </source>
</evidence>
<keyword evidence="11" id="KW-0539">Nucleus</keyword>
<evidence type="ECO:0000259" key="13">
    <source>
        <dbReference type="PROSITE" id="PS50157"/>
    </source>
</evidence>
<dbReference type="Proteomes" id="UP000694892">
    <property type="component" value="Chromosome 2L"/>
</dbReference>
<dbReference type="GO" id="GO:0000978">
    <property type="term" value="F:RNA polymerase II cis-regulatory region sequence-specific DNA binding"/>
    <property type="evidence" value="ECO:0007669"/>
    <property type="project" value="TreeGrafter"/>
</dbReference>
<dbReference type="EMBL" id="CM004468">
    <property type="protein sequence ID" value="OCT96424.1"/>
    <property type="molecule type" value="Genomic_DNA"/>
</dbReference>
<sequence>MISMDTKQVAERILNLTLETIFFLTGEDYIVVKKQKEPNKERVGTCISEGICPVRNPIPTPRQIHDGNILALTHTIVHLLTGERIFSLGESSNRNSPITSLRDHYAQESPGEENRMTQEYQIKQEDVTFPQQYNDEQSPAQITKGGAASWEMAQRELRSASQLPFTNDQSLNVLGENSATERTSKPVRLCINYASFHEEFPLFEIPGDQTGVDYTQRLEETREGDREKLYLFSKCAKGFTDKSTLNKHQSFHKGPFTCSQCGKSFKWKSNLLVHERSHAGHKPFACSQCGKCFAHKSTLVKHQLFHMGAFTCSECGKSFSQKSNLLAHERCHTGHKPFVCSECGKSFSQNSNLIIHQRIHTGEKPFVCSECGKCFTQCASLLAHHRTHTGEKPYTCSDCGKTFTRMTNLATHQRRHKTTM</sequence>
<feature type="domain" description="C2H2-type" evidence="13">
    <location>
        <begin position="394"/>
        <end position="420"/>
    </location>
</feature>
<feature type="domain" description="C2H2-type" evidence="13">
    <location>
        <begin position="310"/>
        <end position="337"/>
    </location>
</feature>
<dbReference type="FunFam" id="3.30.160.60:FF:000478">
    <property type="entry name" value="Zinc finger protein 133"/>
    <property type="match status" value="1"/>
</dbReference>
<dbReference type="PANTHER" id="PTHR24390">
    <property type="entry name" value="ZINC FINGER PROTEIN"/>
    <property type="match status" value="1"/>
</dbReference>
<dbReference type="GO" id="GO:0006357">
    <property type="term" value="P:regulation of transcription by RNA polymerase II"/>
    <property type="evidence" value="ECO:0007669"/>
    <property type="project" value="TreeGrafter"/>
</dbReference>
<keyword evidence="7" id="KW-0862">Zinc</keyword>
<evidence type="ECO:0000313" key="15">
    <source>
        <dbReference type="Proteomes" id="UP000694892"/>
    </source>
</evidence>
<dbReference type="SUPFAM" id="SSF57667">
    <property type="entry name" value="beta-beta-alpha zinc fingers"/>
    <property type="match status" value="4"/>
</dbReference>
<dbReference type="GO" id="GO:0005634">
    <property type="term" value="C:nucleus"/>
    <property type="evidence" value="ECO:0007669"/>
    <property type="project" value="UniProtKB-SubCell"/>
</dbReference>
<evidence type="ECO:0000256" key="2">
    <source>
        <dbReference type="ARBA" id="ARBA00004123"/>
    </source>
</evidence>
<evidence type="ECO:0000256" key="9">
    <source>
        <dbReference type="ARBA" id="ARBA00023125"/>
    </source>
</evidence>
<evidence type="ECO:0000256" key="12">
    <source>
        <dbReference type="PROSITE-ProRule" id="PRU00042"/>
    </source>
</evidence>
<keyword evidence="9" id="KW-0238">DNA-binding</keyword>
<dbReference type="GO" id="GO:0008270">
    <property type="term" value="F:zinc ion binding"/>
    <property type="evidence" value="ECO:0007669"/>
    <property type="project" value="UniProtKB-KW"/>
</dbReference>
<evidence type="ECO:0000256" key="3">
    <source>
        <dbReference type="ARBA" id="ARBA00006991"/>
    </source>
</evidence>
<keyword evidence="6 12" id="KW-0863">Zinc-finger</keyword>
<name>A0A974HZT7_XENLA</name>
<dbReference type="FunFam" id="3.30.160.60:FF:002343">
    <property type="entry name" value="Zinc finger protein 33A"/>
    <property type="match status" value="1"/>
</dbReference>
<dbReference type="PROSITE" id="PS00028">
    <property type="entry name" value="ZINC_FINGER_C2H2_1"/>
    <property type="match status" value="6"/>
</dbReference>
<protein>
    <recommendedName>
        <fullName evidence="13">C2H2-type domain-containing protein</fullName>
    </recommendedName>
</protein>
<evidence type="ECO:0000256" key="5">
    <source>
        <dbReference type="ARBA" id="ARBA00022737"/>
    </source>
</evidence>
<gene>
    <name evidence="14" type="ORF">XELAEV_18014102mg</name>
</gene>
<dbReference type="FunFam" id="3.30.160.60:FF:000812">
    <property type="entry name" value="zinc finger protein 23 isoform X2"/>
    <property type="match status" value="1"/>
</dbReference>
<keyword evidence="8" id="KW-0805">Transcription regulation</keyword>
<dbReference type="InterPro" id="IPR036236">
    <property type="entry name" value="Znf_C2H2_sf"/>
</dbReference>
<evidence type="ECO:0000256" key="7">
    <source>
        <dbReference type="ARBA" id="ARBA00022833"/>
    </source>
</evidence>
<dbReference type="FunFam" id="3.30.160.60:FF:000383">
    <property type="entry name" value="Uncharacterized protein"/>
    <property type="match status" value="1"/>
</dbReference>
<evidence type="ECO:0000256" key="6">
    <source>
        <dbReference type="ARBA" id="ARBA00022771"/>
    </source>
</evidence>
<dbReference type="SMART" id="SM00355">
    <property type="entry name" value="ZnF_C2H2"/>
    <property type="match status" value="7"/>
</dbReference>
<evidence type="ECO:0000313" key="14">
    <source>
        <dbReference type="EMBL" id="OCT96424.1"/>
    </source>
</evidence>